<organism evidence="2 3">
    <name type="scientific">Metarhizium humberi</name>
    <dbReference type="NCBI Taxonomy" id="2596975"/>
    <lineage>
        <taxon>Eukaryota</taxon>
        <taxon>Fungi</taxon>
        <taxon>Dikarya</taxon>
        <taxon>Ascomycota</taxon>
        <taxon>Pezizomycotina</taxon>
        <taxon>Sordariomycetes</taxon>
        <taxon>Hypocreomycetidae</taxon>
        <taxon>Hypocreales</taxon>
        <taxon>Clavicipitaceae</taxon>
        <taxon>Metarhizium</taxon>
    </lineage>
</organism>
<feature type="compositionally biased region" description="Low complexity" evidence="1">
    <location>
        <begin position="217"/>
        <end position="242"/>
    </location>
</feature>
<feature type="region of interest" description="Disordered" evidence="1">
    <location>
        <begin position="142"/>
        <end position="170"/>
    </location>
</feature>
<gene>
    <name evidence="2" type="ORF">MHUMG1_08914</name>
</gene>
<evidence type="ECO:0000313" key="3">
    <source>
        <dbReference type="Proteomes" id="UP000764110"/>
    </source>
</evidence>
<evidence type="ECO:0000256" key="1">
    <source>
        <dbReference type="SAM" id="MobiDB-lite"/>
    </source>
</evidence>
<proteinExistence type="predicted"/>
<feature type="compositionally biased region" description="Basic and acidic residues" evidence="1">
    <location>
        <begin position="8"/>
        <end position="21"/>
    </location>
</feature>
<protein>
    <submittedName>
        <fullName evidence="2">Uncharacterized protein</fullName>
    </submittedName>
</protein>
<sequence>MPYPAGSVDERRKRKAEEAKARRERHLRAVMAQQEEEFKTAASQAHLDDSPAMQQDAPIPALGWSRLNTDFTFRPRPQNKDRNIVEHVEAARPEAAPAISGGDRVYRQANSQKQLQDVLKRAAGVEAARVQVRRQRELDHLVRASTSHARTNHVKDNSHESCLQQQDSGQKKILAAGSAASRAGDDTARWIGSQVKPLQEIQPSDGLVRDAIAVAASHPRPAAAVTISSTSTRETTTATQLSESSPAQSPPRAPKTTDTYRPSVPRNEERASRLARDAGYISETPSPGPPLQARSRAPGSMEEESLAASPWGLPQRRHISRADGSDEPRTPPRSQAGDRARDVRDRSPIPAGEGDPDYLPSSPASLQGEDEEEEPEAPAIPTFGPDSQPATPTSSRNTSGVFLPFEAAASHMSLLSSPGGLDTSRRPPSDGNSTPTAGRPRPGTRLRFLDRCLHAIFDQETWGGADFLARQGKCIEKSSGPFSMRGVNLWILTYLRFWYVGPHAREQSEPAQSHSMRETVTHPQRLFPPLSEIFGPSGSYDPTSYFHLWQRILSDQPALPLSLRKSEAFLARFPITIRGLFDIDSAWFAPLSLAVIRAPNDFRLTFLPRFSLHISTDQVVQPHRLSLERTRHVLGSFQTGPLRFSAFVLFPSSADSPRSKMSASSNTLSHERLQEFYDEIIFPAIREAIKDPFHQEIPQSFYMVYAMSRSSQEKPATGQRSADDDSRSSYQLSCTIPAKDLARFWSLVIDKENLLRIPTKRGENVAYFKNPRLLFQAHDLKNTFARPRLYETFSSFGDTVLAGLDPDQLDMRSCWIDIGARYYADGPGVRQRGGTEPITLLLKSQCNRHLHESLVKSPPGRRCLRPTFGHFYYATSET</sequence>
<feature type="compositionally biased region" description="Polar residues" evidence="1">
    <location>
        <begin position="388"/>
        <end position="399"/>
    </location>
</feature>
<reference evidence="2 3" key="1">
    <citation type="submission" date="2020-07" db="EMBL/GenBank/DDBJ databases">
        <title>Metarhizium humberi genome.</title>
        <authorList>
            <person name="Lysoe E."/>
        </authorList>
    </citation>
    <scope>NUCLEOTIDE SEQUENCE [LARGE SCALE GENOMIC DNA]</scope>
    <source>
        <strain evidence="2 3">ESALQ1638</strain>
    </source>
</reference>
<feature type="region of interest" description="Disordered" evidence="1">
    <location>
        <begin position="414"/>
        <end position="444"/>
    </location>
</feature>
<feature type="compositionally biased region" description="Basic and acidic residues" evidence="1">
    <location>
        <begin position="266"/>
        <end position="276"/>
    </location>
</feature>
<feature type="compositionally biased region" description="Basic and acidic residues" evidence="1">
    <location>
        <begin position="320"/>
        <end position="347"/>
    </location>
</feature>
<evidence type="ECO:0000313" key="2">
    <source>
        <dbReference type="EMBL" id="KAH0593456.1"/>
    </source>
</evidence>
<comment type="caution">
    <text evidence="2">The sequence shown here is derived from an EMBL/GenBank/DDBJ whole genome shotgun (WGS) entry which is preliminary data.</text>
</comment>
<keyword evidence="3" id="KW-1185">Reference proteome</keyword>
<dbReference type="EMBL" id="JACEFI010000021">
    <property type="protein sequence ID" value="KAH0593456.1"/>
    <property type="molecule type" value="Genomic_DNA"/>
</dbReference>
<name>A0A9P8M339_9HYPO</name>
<feature type="region of interest" description="Disordered" evidence="1">
    <location>
        <begin position="217"/>
        <end position="399"/>
    </location>
</feature>
<feature type="region of interest" description="Disordered" evidence="1">
    <location>
        <begin position="36"/>
        <end position="57"/>
    </location>
</feature>
<feature type="region of interest" description="Disordered" evidence="1">
    <location>
        <begin position="1"/>
        <end position="24"/>
    </location>
</feature>
<accession>A0A9P8M339</accession>
<dbReference type="AlphaFoldDB" id="A0A9P8M339"/>
<dbReference type="Proteomes" id="UP000764110">
    <property type="component" value="Unassembled WGS sequence"/>
</dbReference>